<dbReference type="SUPFAM" id="SSF53901">
    <property type="entry name" value="Thiolase-like"/>
    <property type="match status" value="2"/>
</dbReference>
<dbReference type="RefSeq" id="XP_005843875.1">
    <property type="nucleotide sequence ID" value="XM_005843813.1"/>
</dbReference>
<dbReference type="PANTHER" id="PTHR43775">
    <property type="entry name" value="FATTY ACID SYNTHASE"/>
    <property type="match status" value="1"/>
</dbReference>
<dbReference type="InterPro" id="IPR014030">
    <property type="entry name" value="Ketoacyl_synth_N"/>
</dbReference>
<dbReference type="InterPro" id="IPR050091">
    <property type="entry name" value="PKS_NRPS_Biosynth_Enz"/>
</dbReference>
<evidence type="ECO:0000313" key="4">
    <source>
        <dbReference type="EMBL" id="EFN51773.1"/>
    </source>
</evidence>
<dbReference type="SMART" id="SM00825">
    <property type="entry name" value="PKS_KS"/>
    <property type="match status" value="1"/>
</dbReference>
<sequence>ATAIDAQQRLLLEGCWEAMAHSTPGSGAGEACNDARAVGVIVGISYNEYYLNSAHQGMSAYTATSGTLSVVCGRISFTLGLKGPSVSIDTACSSSLVGAHLACTSFIPGGCYRSLAAGVNLTMRAETTAVLSKAGMLASDGRCKTLDAAADGYMRGEACIVHLLEALAASDGVAGSVLLPAAIIVGTAVNQDGRSSSLTAPNGPSQQAVVREALACNSVAASDVSVLEMHGTGT</sequence>
<evidence type="ECO:0000256" key="1">
    <source>
        <dbReference type="ARBA" id="ARBA00022450"/>
    </source>
</evidence>
<dbReference type="GeneID" id="17351244"/>
<dbReference type="InterPro" id="IPR016039">
    <property type="entry name" value="Thiolase-like"/>
</dbReference>
<dbReference type="STRING" id="554065.E1ZQT3"/>
<evidence type="ECO:0000259" key="3">
    <source>
        <dbReference type="PROSITE" id="PS52004"/>
    </source>
</evidence>
<name>E1ZQT3_CHLVA</name>
<dbReference type="GO" id="GO:0006633">
    <property type="term" value="P:fatty acid biosynthetic process"/>
    <property type="evidence" value="ECO:0007669"/>
    <property type="project" value="TreeGrafter"/>
</dbReference>
<dbReference type="OrthoDB" id="514228at2759"/>
<dbReference type="InterPro" id="IPR020841">
    <property type="entry name" value="PKS_Beta-ketoAc_synthase_dom"/>
</dbReference>
<proteinExistence type="predicted"/>
<dbReference type="GO" id="GO:0004312">
    <property type="term" value="F:fatty acid synthase activity"/>
    <property type="evidence" value="ECO:0007669"/>
    <property type="project" value="TreeGrafter"/>
</dbReference>
<dbReference type="InterPro" id="IPR014031">
    <property type="entry name" value="Ketoacyl_synth_C"/>
</dbReference>
<protein>
    <recommendedName>
        <fullName evidence="3">Ketosynthase family 3 (KS3) domain-containing protein</fullName>
    </recommendedName>
</protein>
<dbReference type="Pfam" id="PF00109">
    <property type="entry name" value="ketoacyl-synt"/>
    <property type="match status" value="1"/>
</dbReference>
<feature type="non-terminal residue" evidence="4">
    <location>
        <position position="234"/>
    </location>
</feature>
<dbReference type="Proteomes" id="UP000008141">
    <property type="component" value="Unassembled WGS sequence"/>
</dbReference>
<dbReference type="OMA" id="CNDARAV"/>
<dbReference type="Gene3D" id="3.40.47.10">
    <property type="match status" value="1"/>
</dbReference>
<keyword evidence="1" id="KW-0596">Phosphopantetheine</keyword>
<accession>E1ZQT3</accession>
<dbReference type="KEGG" id="cvr:CHLNCDRAFT_12211"/>
<dbReference type="eggNOG" id="KOG1202">
    <property type="taxonomic scope" value="Eukaryota"/>
</dbReference>
<reference evidence="4 5" key="1">
    <citation type="journal article" date="2010" name="Plant Cell">
        <title>The Chlorella variabilis NC64A genome reveals adaptation to photosymbiosis, coevolution with viruses, and cryptic sex.</title>
        <authorList>
            <person name="Blanc G."/>
            <person name="Duncan G."/>
            <person name="Agarkova I."/>
            <person name="Borodovsky M."/>
            <person name="Gurnon J."/>
            <person name="Kuo A."/>
            <person name="Lindquist E."/>
            <person name="Lucas S."/>
            <person name="Pangilinan J."/>
            <person name="Polle J."/>
            <person name="Salamov A."/>
            <person name="Terry A."/>
            <person name="Yamada T."/>
            <person name="Dunigan D.D."/>
            <person name="Grigoriev I.V."/>
            <person name="Claverie J.M."/>
            <person name="Van Etten J.L."/>
        </authorList>
    </citation>
    <scope>NUCLEOTIDE SEQUENCE [LARGE SCALE GENOMIC DNA]</scope>
    <source>
        <strain evidence="4 5">NC64A</strain>
    </source>
</reference>
<evidence type="ECO:0000313" key="5">
    <source>
        <dbReference type="Proteomes" id="UP000008141"/>
    </source>
</evidence>
<evidence type="ECO:0000256" key="2">
    <source>
        <dbReference type="ARBA" id="ARBA00022553"/>
    </source>
</evidence>
<dbReference type="Pfam" id="PF02801">
    <property type="entry name" value="Ketoacyl-synt_C"/>
    <property type="match status" value="1"/>
</dbReference>
<organism evidence="5">
    <name type="scientific">Chlorella variabilis</name>
    <name type="common">Green alga</name>
    <dbReference type="NCBI Taxonomy" id="554065"/>
    <lineage>
        <taxon>Eukaryota</taxon>
        <taxon>Viridiplantae</taxon>
        <taxon>Chlorophyta</taxon>
        <taxon>core chlorophytes</taxon>
        <taxon>Trebouxiophyceae</taxon>
        <taxon>Chlorellales</taxon>
        <taxon>Chlorellaceae</taxon>
        <taxon>Chlorella clade</taxon>
        <taxon>Chlorella</taxon>
    </lineage>
</organism>
<feature type="non-terminal residue" evidence="4">
    <location>
        <position position="1"/>
    </location>
</feature>
<dbReference type="AlphaFoldDB" id="E1ZQT3"/>
<gene>
    <name evidence="4" type="ORF">CHLNCDRAFT_12211</name>
</gene>
<keyword evidence="5" id="KW-1185">Reference proteome</keyword>
<dbReference type="PROSITE" id="PS52004">
    <property type="entry name" value="KS3_2"/>
    <property type="match status" value="1"/>
</dbReference>
<dbReference type="InParanoid" id="E1ZQT3"/>
<keyword evidence="2" id="KW-0597">Phosphoprotein</keyword>
<dbReference type="CDD" id="cd00833">
    <property type="entry name" value="PKS"/>
    <property type="match status" value="1"/>
</dbReference>
<dbReference type="PANTHER" id="PTHR43775:SF37">
    <property type="entry name" value="SI:DKEY-61P9.11"/>
    <property type="match status" value="1"/>
</dbReference>
<dbReference type="EMBL" id="GL433860">
    <property type="protein sequence ID" value="EFN51773.1"/>
    <property type="molecule type" value="Genomic_DNA"/>
</dbReference>
<feature type="domain" description="Ketosynthase family 3 (KS3)" evidence="3">
    <location>
        <begin position="1"/>
        <end position="234"/>
    </location>
</feature>